<dbReference type="RefSeq" id="WP_322464698.1">
    <property type="nucleotide sequence ID" value="NZ_JAXOJX010000005.1"/>
</dbReference>
<feature type="region of interest" description="Disordered" evidence="1">
    <location>
        <begin position="77"/>
        <end position="97"/>
    </location>
</feature>
<keyword evidence="2" id="KW-1133">Transmembrane helix</keyword>
<reference evidence="3 4" key="1">
    <citation type="submission" date="2023-11" db="EMBL/GenBank/DDBJ databases">
        <title>Draft genome of Azohydromonas lata strain H1 (DSM1123), a polyhydroxyalkanoate producer.</title>
        <authorList>
            <person name="Traversa D."/>
            <person name="D'Addabbo P."/>
            <person name="Pazzani C."/>
            <person name="Manzari C."/>
            <person name="Chiara M."/>
            <person name="Scrascia M."/>
        </authorList>
    </citation>
    <scope>NUCLEOTIDE SEQUENCE [LARGE SCALE GENOMIC DNA]</scope>
    <source>
        <strain evidence="3 4">H1</strain>
    </source>
</reference>
<dbReference type="Proteomes" id="UP001293718">
    <property type="component" value="Unassembled WGS sequence"/>
</dbReference>
<proteinExistence type="predicted"/>
<evidence type="ECO:0000313" key="4">
    <source>
        <dbReference type="Proteomes" id="UP001293718"/>
    </source>
</evidence>
<dbReference type="EMBL" id="JAXOJX010000005">
    <property type="protein sequence ID" value="MDZ5456028.1"/>
    <property type="molecule type" value="Genomic_DNA"/>
</dbReference>
<gene>
    <name evidence="3" type="ORF">SM757_05535</name>
</gene>
<evidence type="ECO:0000256" key="1">
    <source>
        <dbReference type="SAM" id="MobiDB-lite"/>
    </source>
</evidence>
<protein>
    <submittedName>
        <fullName evidence="3">Uncharacterized protein</fullName>
    </submittedName>
</protein>
<organism evidence="3 4">
    <name type="scientific">Azohydromonas lata</name>
    <dbReference type="NCBI Taxonomy" id="45677"/>
    <lineage>
        <taxon>Bacteria</taxon>
        <taxon>Pseudomonadati</taxon>
        <taxon>Pseudomonadota</taxon>
        <taxon>Betaproteobacteria</taxon>
        <taxon>Burkholderiales</taxon>
        <taxon>Sphaerotilaceae</taxon>
        <taxon>Azohydromonas</taxon>
    </lineage>
</organism>
<evidence type="ECO:0000313" key="3">
    <source>
        <dbReference type="EMBL" id="MDZ5456028.1"/>
    </source>
</evidence>
<name>A0ABU5IA99_9BURK</name>
<comment type="caution">
    <text evidence="3">The sequence shown here is derived from an EMBL/GenBank/DDBJ whole genome shotgun (WGS) entry which is preliminary data.</text>
</comment>
<keyword evidence="4" id="KW-1185">Reference proteome</keyword>
<evidence type="ECO:0000256" key="2">
    <source>
        <dbReference type="SAM" id="Phobius"/>
    </source>
</evidence>
<keyword evidence="2" id="KW-0472">Membrane</keyword>
<keyword evidence="2" id="KW-0812">Transmembrane</keyword>
<feature type="transmembrane region" description="Helical" evidence="2">
    <location>
        <begin position="37"/>
        <end position="57"/>
    </location>
</feature>
<accession>A0ABU5IA99</accession>
<sequence length="119" mass="12625">MQLPYSTRAPWWARALAAPAAMLRTLALGVAGLFMMAFTLVAALVGAAMVVVLALVARRRLRQAGVRFNWPERMPGGGSGFAGSTGTAAWRGRGEPHGGEVIEAEVREIRDPAPRQGGQ</sequence>